<evidence type="ECO:0000256" key="1">
    <source>
        <dbReference type="SAM" id="MobiDB-lite"/>
    </source>
</evidence>
<evidence type="ECO:0000313" key="2">
    <source>
        <dbReference type="EMBL" id="MCZ0963580.1"/>
    </source>
</evidence>
<accession>A0ABT4J907</accession>
<dbReference type="RefSeq" id="WP_268943667.1">
    <property type="nucleotide sequence ID" value="NZ_JAPTYD010000042.1"/>
</dbReference>
<name>A0ABT4J907_9RHOB</name>
<reference evidence="2" key="1">
    <citation type="submission" date="2022-12" db="EMBL/GenBank/DDBJ databases">
        <title>Paracoccus sp. EF6 isolated from a lake water.</title>
        <authorList>
            <person name="Liu H."/>
        </authorList>
    </citation>
    <scope>NUCLEOTIDE SEQUENCE</scope>
    <source>
        <strain evidence="2">EF6</strain>
    </source>
</reference>
<feature type="region of interest" description="Disordered" evidence="1">
    <location>
        <begin position="72"/>
        <end position="93"/>
    </location>
</feature>
<dbReference type="EMBL" id="JAPTYD010000042">
    <property type="protein sequence ID" value="MCZ0963580.1"/>
    <property type="molecule type" value="Genomic_DNA"/>
</dbReference>
<gene>
    <name evidence="2" type="ORF">OU682_18410</name>
</gene>
<dbReference type="InterPro" id="IPR009010">
    <property type="entry name" value="Asp_de-COase-like_dom_sf"/>
</dbReference>
<organism evidence="2 3">
    <name type="scientific">Paracoccus benzoatiresistens</name>
    <dbReference type="NCBI Taxonomy" id="2997341"/>
    <lineage>
        <taxon>Bacteria</taxon>
        <taxon>Pseudomonadati</taxon>
        <taxon>Pseudomonadota</taxon>
        <taxon>Alphaproteobacteria</taxon>
        <taxon>Rhodobacterales</taxon>
        <taxon>Paracoccaceae</taxon>
        <taxon>Paracoccus</taxon>
    </lineage>
</organism>
<evidence type="ECO:0000313" key="3">
    <source>
        <dbReference type="Proteomes" id="UP001149822"/>
    </source>
</evidence>
<dbReference type="Proteomes" id="UP001149822">
    <property type="component" value="Unassembled WGS sequence"/>
</dbReference>
<comment type="caution">
    <text evidence="2">The sequence shown here is derived from an EMBL/GenBank/DDBJ whole genome shotgun (WGS) entry which is preliminary data.</text>
</comment>
<protein>
    <submittedName>
        <fullName evidence="2">Uncharacterized protein</fullName>
    </submittedName>
</protein>
<sequence>MLINPKEISRQGLTEGQAATLEGALEDGHDRVVRRLRVVDYDLPDGCVAACHREMNPLVPVHYRDKLSHTPACKGAPLRIRPEDDGAGARAAG</sequence>
<dbReference type="SUPFAM" id="SSF50692">
    <property type="entry name" value="ADC-like"/>
    <property type="match status" value="1"/>
</dbReference>
<keyword evidence="3" id="KW-1185">Reference proteome</keyword>
<proteinExistence type="predicted"/>